<dbReference type="EMBL" id="JAEHOC010000031">
    <property type="protein sequence ID" value="KAG2429314.1"/>
    <property type="molecule type" value="Genomic_DNA"/>
</dbReference>
<proteinExistence type="predicted"/>
<keyword evidence="2" id="KW-1185">Reference proteome</keyword>
<evidence type="ECO:0000313" key="1">
    <source>
        <dbReference type="EMBL" id="KAG2429314.1"/>
    </source>
</evidence>
<organism evidence="1 2">
    <name type="scientific">Chlamydomonas incerta</name>
    <dbReference type="NCBI Taxonomy" id="51695"/>
    <lineage>
        <taxon>Eukaryota</taxon>
        <taxon>Viridiplantae</taxon>
        <taxon>Chlorophyta</taxon>
        <taxon>core chlorophytes</taxon>
        <taxon>Chlorophyceae</taxon>
        <taxon>CS clade</taxon>
        <taxon>Chlamydomonadales</taxon>
        <taxon>Chlamydomonadaceae</taxon>
        <taxon>Chlamydomonas</taxon>
    </lineage>
</organism>
<comment type="caution">
    <text evidence="1">The sequence shown here is derived from an EMBL/GenBank/DDBJ whole genome shotgun (WGS) entry which is preliminary data.</text>
</comment>
<name>A0A835VXL7_CHLIN</name>
<dbReference type="OrthoDB" id="544080at2759"/>
<gene>
    <name evidence="1" type="ORF">HXX76_011082</name>
</gene>
<accession>A0A835VXL7</accession>
<sequence>MASPTVDGAFVTIAAQLDAALEDLWMAKEQPHRVVILGMRLYSRWLASIPDDATALRFLISPPVTVPGETGSESQRVAHRRLFTLASVIKYTPGLRAQQAWLRAMAELCGGGRGPGGRRWVALILRQLLPAAASSPTSLWVAKTRQLLDTLRQLFQAEGVGDGSGGGGFEEAMADTYGRMRQQAALCADAAERLRQLDWLLNGSGLAREVLQVPVPVAPAA</sequence>
<evidence type="ECO:0000313" key="2">
    <source>
        <dbReference type="Proteomes" id="UP000650467"/>
    </source>
</evidence>
<protein>
    <submittedName>
        <fullName evidence="1">Uncharacterized protein</fullName>
    </submittedName>
</protein>
<dbReference type="Proteomes" id="UP000650467">
    <property type="component" value="Unassembled WGS sequence"/>
</dbReference>
<dbReference type="AlphaFoldDB" id="A0A835VXL7"/>
<reference evidence="1" key="1">
    <citation type="journal article" date="2020" name="bioRxiv">
        <title>Comparative genomics of Chlamydomonas.</title>
        <authorList>
            <person name="Craig R.J."/>
            <person name="Hasan A.R."/>
            <person name="Ness R.W."/>
            <person name="Keightley P.D."/>
        </authorList>
    </citation>
    <scope>NUCLEOTIDE SEQUENCE</scope>
    <source>
        <strain evidence="1">SAG 7.73</strain>
    </source>
</reference>